<evidence type="ECO:0000256" key="3">
    <source>
        <dbReference type="ARBA" id="ARBA00022741"/>
    </source>
</evidence>
<dbReference type="SUPFAM" id="SSF56112">
    <property type="entry name" value="Protein kinase-like (PK-like)"/>
    <property type="match status" value="1"/>
</dbReference>
<dbReference type="PROSITE" id="PS00107">
    <property type="entry name" value="PROTEIN_KINASE_ATP"/>
    <property type="match status" value="1"/>
</dbReference>
<keyword evidence="3 6" id="KW-0547">Nucleotide-binding</keyword>
<dbReference type="PANTHER" id="PTHR11584:SF369">
    <property type="entry name" value="MITOGEN-ACTIVATED PROTEIN KINASE KINASE KINASE 19-RELATED"/>
    <property type="match status" value="1"/>
</dbReference>
<dbReference type="PROSITE" id="PS00108">
    <property type="entry name" value="PROTEIN_KINASE_ST"/>
    <property type="match status" value="1"/>
</dbReference>
<dbReference type="PROSITE" id="PS50011">
    <property type="entry name" value="PROTEIN_KINASE_DOM"/>
    <property type="match status" value="1"/>
</dbReference>
<keyword evidence="4" id="KW-0418">Kinase</keyword>
<dbReference type="AlphaFoldDB" id="A0A7S2JV26"/>
<gene>
    <name evidence="9" type="ORF">BRAN1462_LOCUS21253</name>
</gene>
<proteinExistence type="predicted"/>
<evidence type="ECO:0000256" key="5">
    <source>
        <dbReference type="ARBA" id="ARBA00022840"/>
    </source>
</evidence>
<evidence type="ECO:0000256" key="1">
    <source>
        <dbReference type="ARBA" id="ARBA00022527"/>
    </source>
</evidence>
<dbReference type="GO" id="GO:0005524">
    <property type="term" value="F:ATP binding"/>
    <property type="evidence" value="ECO:0007669"/>
    <property type="project" value="UniProtKB-UniRule"/>
</dbReference>
<dbReference type="InterPro" id="IPR011009">
    <property type="entry name" value="Kinase-like_dom_sf"/>
</dbReference>
<keyword evidence="5 6" id="KW-0067">ATP-binding</keyword>
<evidence type="ECO:0000256" key="6">
    <source>
        <dbReference type="PROSITE-ProRule" id="PRU10141"/>
    </source>
</evidence>
<evidence type="ECO:0000259" key="8">
    <source>
        <dbReference type="PROSITE" id="PS50011"/>
    </source>
</evidence>
<keyword evidence="1" id="KW-0723">Serine/threonine-protein kinase</keyword>
<dbReference type="InterPro" id="IPR008271">
    <property type="entry name" value="Ser/Thr_kinase_AS"/>
</dbReference>
<feature type="region of interest" description="Disordered" evidence="7">
    <location>
        <begin position="1"/>
        <end position="137"/>
    </location>
</feature>
<reference evidence="9" key="1">
    <citation type="submission" date="2021-01" db="EMBL/GenBank/DDBJ databases">
        <authorList>
            <person name="Corre E."/>
            <person name="Pelletier E."/>
            <person name="Niang G."/>
            <person name="Scheremetjew M."/>
            <person name="Finn R."/>
            <person name="Kale V."/>
            <person name="Holt S."/>
            <person name="Cochrane G."/>
            <person name="Meng A."/>
            <person name="Brown T."/>
            <person name="Cohen L."/>
        </authorList>
    </citation>
    <scope>NUCLEOTIDE SEQUENCE</scope>
    <source>
        <strain evidence="9">RCC3387</strain>
    </source>
</reference>
<evidence type="ECO:0000256" key="7">
    <source>
        <dbReference type="SAM" id="MobiDB-lite"/>
    </source>
</evidence>
<dbReference type="SMART" id="SM00220">
    <property type="entry name" value="S_TKc"/>
    <property type="match status" value="1"/>
</dbReference>
<dbReference type="EMBL" id="HBGW01033674">
    <property type="protein sequence ID" value="CAD9556472.1"/>
    <property type="molecule type" value="Transcribed_RNA"/>
</dbReference>
<feature type="binding site" evidence="6">
    <location>
        <position position="276"/>
    </location>
    <ligand>
        <name>ATP</name>
        <dbReference type="ChEBI" id="CHEBI:30616"/>
    </ligand>
</feature>
<evidence type="ECO:0000313" key="9">
    <source>
        <dbReference type="EMBL" id="CAD9556472.1"/>
    </source>
</evidence>
<dbReference type="Gene3D" id="1.10.510.10">
    <property type="entry name" value="Transferase(Phosphotransferase) domain 1"/>
    <property type="match status" value="1"/>
</dbReference>
<feature type="region of interest" description="Disordered" evidence="7">
    <location>
        <begin position="200"/>
        <end position="234"/>
    </location>
</feature>
<organism evidence="9">
    <name type="scientific">Zooxanthella nutricula</name>
    <dbReference type="NCBI Taxonomy" id="1333877"/>
    <lineage>
        <taxon>Eukaryota</taxon>
        <taxon>Sar</taxon>
        <taxon>Alveolata</taxon>
        <taxon>Dinophyceae</taxon>
        <taxon>Peridiniales</taxon>
        <taxon>Peridiniales incertae sedis</taxon>
        <taxon>Zooxanthella</taxon>
    </lineage>
</organism>
<evidence type="ECO:0000256" key="2">
    <source>
        <dbReference type="ARBA" id="ARBA00022679"/>
    </source>
</evidence>
<feature type="compositionally biased region" description="Low complexity" evidence="7">
    <location>
        <begin position="59"/>
        <end position="73"/>
    </location>
</feature>
<accession>A0A7S2JV26</accession>
<dbReference type="GO" id="GO:0004674">
    <property type="term" value="F:protein serine/threonine kinase activity"/>
    <property type="evidence" value="ECO:0007669"/>
    <property type="project" value="UniProtKB-KW"/>
</dbReference>
<dbReference type="Pfam" id="PF00069">
    <property type="entry name" value="Pkinase"/>
    <property type="match status" value="1"/>
</dbReference>
<feature type="compositionally biased region" description="Low complexity" evidence="7">
    <location>
        <begin position="209"/>
        <end position="229"/>
    </location>
</feature>
<feature type="compositionally biased region" description="Low complexity" evidence="7">
    <location>
        <begin position="109"/>
        <end position="119"/>
    </location>
</feature>
<sequence length="515" mass="56156">MRRAYSASGLESVALAPPGRLPVQQHRDAIPSTTLRRRPCPPALDLPPSPRQASLGSRPPQGSSAPLAGAAGARPPPGFRLPSISQLLRTTSLEEPQDGDACASLASTPASSPHEPRPSSSRRLRRAKTVALQPDRRKTRNVRISEDAGLLGTPARRPATRLSSWDFELPHARSERGLKERACDLPRFSSLKEDLVQQDRCESTFDDGPTPSAASFSPWPSSAGSGSTALPPSLDGEVRLTPVGKDWKKGAQIGCGSYGCVYKARDSLSGRIFAAKETPLDRGSTDQTQYFEKLEMEIDICKSLRHPNIVGFLGFEYTNGFMYIFLEYVAGGSMAHVLREFGPLSPVLLTSAAKGCAEGLCYLHARDPPVVHRDIKCANILVDVDFCVKLADFGCSKRHADTQSFTAIGSVPWMAPEVIRQTGYGRRSDVWSLGCVAIEMATARHPWGSFDNPMAAMMRIGMSEDTPPLPERVSEGCRAFIKQCTQRDRERRPHASELLSHEFVRSDVMMSTISG</sequence>
<feature type="compositionally biased region" description="Polar residues" evidence="7">
    <location>
        <begin position="83"/>
        <end position="94"/>
    </location>
</feature>
<protein>
    <recommendedName>
        <fullName evidence="8">Protein kinase domain-containing protein</fullName>
    </recommendedName>
</protein>
<dbReference type="CDD" id="cd06606">
    <property type="entry name" value="STKc_MAPKKK"/>
    <property type="match status" value="1"/>
</dbReference>
<dbReference type="InterPro" id="IPR000719">
    <property type="entry name" value="Prot_kinase_dom"/>
</dbReference>
<feature type="domain" description="Protein kinase" evidence="8">
    <location>
        <begin position="247"/>
        <end position="504"/>
    </location>
</feature>
<keyword evidence="2" id="KW-0808">Transferase</keyword>
<evidence type="ECO:0000256" key="4">
    <source>
        <dbReference type="ARBA" id="ARBA00022777"/>
    </source>
</evidence>
<dbReference type="InterPro" id="IPR017441">
    <property type="entry name" value="Protein_kinase_ATP_BS"/>
</dbReference>
<name>A0A7S2JV26_9DINO</name>
<feature type="compositionally biased region" description="Pro residues" evidence="7">
    <location>
        <begin position="40"/>
        <end position="50"/>
    </location>
</feature>
<dbReference type="PANTHER" id="PTHR11584">
    <property type="entry name" value="SERINE/THREONINE PROTEIN KINASE"/>
    <property type="match status" value="1"/>
</dbReference>